<reference evidence="1" key="2">
    <citation type="journal article" date="2015" name="Fish Shellfish Immunol.">
        <title>Early steps in the European eel (Anguilla anguilla)-Vibrio vulnificus interaction in the gills: Role of the RtxA13 toxin.</title>
        <authorList>
            <person name="Callol A."/>
            <person name="Pajuelo D."/>
            <person name="Ebbesson L."/>
            <person name="Teles M."/>
            <person name="MacKenzie S."/>
            <person name="Amaro C."/>
        </authorList>
    </citation>
    <scope>NUCLEOTIDE SEQUENCE</scope>
</reference>
<evidence type="ECO:0000313" key="1">
    <source>
        <dbReference type="EMBL" id="JAH07619.1"/>
    </source>
</evidence>
<reference evidence="1" key="1">
    <citation type="submission" date="2014-11" db="EMBL/GenBank/DDBJ databases">
        <authorList>
            <person name="Amaro Gonzalez C."/>
        </authorList>
    </citation>
    <scope>NUCLEOTIDE SEQUENCE</scope>
</reference>
<dbReference type="AlphaFoldDB" id="A0A0E9PSY7"/>
<sequence length="47" mass="5572">MFFYLPSHCIPWLFDGNNYLNGFHDIKTNLKCVNKQTNKQCSFPSFL</sequence>
<accession>A0A0E9PSY7</accession>
<dbReference type="EMBL" id="GBXM01100958">
    <property type="protein sequence ID" value="JAH07619.1"/>
    <property type="molecule type" value="Transcribed_RNA"/>
</dbReference>
<organism evidence="1">
    <name type="scientific">Anguilla anguilla</name>
    <name type="common">European freshwater eel</name>
    <name type="synonym">Muraena anguilla</name>
    <dbReference type="NCBI Taxonomy" id="7936"/>
    <lineage>
        <taxon>Eukaryota</taxon>
        <taxon>Metazoa</taxon>
        <taxon>Chordata</taxon>
        <taxon>Craniata</taxon>
        <taxon>Vertebrata</taxon>
        <taxon>Euteleostomi</taxon>
        <taxon>Actinopterygii</taxon>
        <taxon>Neopterygii</taxon>
        <taxon>Teleostei</taxon>
        <taxon>Anguilliformes</taxon>
        <taxon>Anguillidae</taxon>
        <taxon>Anguilla</taxon>
    </lineage>
</organism>
<name>A0A0E9PSY7_ANGAN</name>
<protein>
    <submittedName>
        <fullName evidence="1">Uncharacterized protein</fullName>
    </submittedName>
</protein>
<proteinExistence type="predicted"/>